<evidence type="ECO:0000313" key="3">
    <source>
        <dbReference type="EMBL" id="EOY25965.1"/>
    </source>
</evidence>
<gene>
    <name evidence="3" type="ORF">TCM_027333</name>
</gene>
<protein>
    <submittedName>
        <fullName evidence="3">Uncharacterized protein</fullName>
    </submittedName>
</protein>
<evidence type="ECO:0000256" key="2">
    <source>
        <dbReference type="SAM" id="Phobius"/>
    </source>
</evidence>
<dbReference type="Gramene" id="EOY25965">
    <property type="protein sequence ID" value="EOY25965"/>
    <property type="gene ID" value="TCM_027333"/>
</dbReference>
<dbReference type="PANTHER" id="PTHR31549">
    <property type="entry name" value="PROTEIN, PUTATIVE (DUF247)-RELATED-RELATED"/>
    <property type="match status" value="1"/>
</dbReference>
<dbReference type="Pfam" id="PF03140">
    <property type="entry name" value="DUF247"/>
    <property type="match status" value="1"/>
</dbReference>
<keyword evidence="2" id="KW-0472">Membrane</keyword>
<keyword evidence="2" id="KW-1133">Transmembrane helix</keyword>
<dbReference type="STRING" id="3641.A0A061G7W1"/>
<evidence type="ECO:0000256" key="1">
    <source>
        <dbReference type="SAM" id="MobiDB-lite"/>
    </source>
</evidence>
<feature type="transmembrane region" description="Helical" evidence="2">
    <location>
        <begin position="518"/>
        <end position="540"/>
    </location>
</feature>
<proteinExistence type="predicted"/>
<sequence length="560" mass="64059">MSSVQNTMSSSSNANFDERRWVINIRRTLEAELEDDNEIPVSIFNVPKTLLSSDPDSYTPQLVAIGPYHYWRPELYEMERYKIDAAKRTQKNLLNNLQFDDLVEQLTWLEPKIRACYHKLLDFSNETLAWMMAIDASFLLEFLQIYAMKEGKLLTRVSSRMAHLVDYAGRKSAHNAILRDIMMLENQIPLFVLRKMLEVQSASLEPADDLLLSMLTGVCKELSPFKMMKVLPKIRVSETSHLLDCLYDMIVPKLQPRTTSEISEIEDQNEDMKGKEGSSEDPGYVQQLLSEVWKLLSKLNKGPIHLIKKLLVSKPIKVIFKLPWIIISKLPGFSILKQPVEYFFFNEENKEDDKSEGEGSGADKPPLVEEITIPSVSELSNSGVRFLPTTGNLLTITFDVKTVTFYLPTVSLDVNTEVIMRNLVAYEASNASGPLVFTRYTELMNGIIDTEEDVKLLREKGIILNRLKRDQEAADLWNGMSKSIRLTKVPFLDKAIEEVNKYHNGRWNIKAKNMMKSYVFGSWQFLTFMAAILLLLLMALQAFCSVYSCSRVFHIKTSTG</sequence>
<dbReference type="InterPro" id="IPR004158">
    <property type="entry name" value="DUF247_pln"/>
</dbReference>
<dbReference type="HOGENOM" id="CLU_020188_4_0_1"/>
<dbReference type="InParanoid" id="A0A061G7W1"/>
<name>A0A061G7W1_THECC</name>
<accession>A0A061G7W1</accession>
<organism evidence="3 4">
    <name type="scientific">Theobroma cacao</name>
    <name type="common">Cacao</name>
    <name type="synonym">Cocoa</name>
    <dbReference type="NCBI Taxonomy" id="3641"/>
    <lineage>
        <taxon>Eukaryota</taxon>
        <taxon>Viridiplantae</taxon>
        <taxon>Streptophyta</taxon>
        <taxon>Embryophyta</taxon>
        <taxon>Tracheophyta</taxon>
        <taxon>Spermatophyta</taxon>
        <taxon>Magnoliopsida</taxon>
        <taxon>eudicotyledons</taxon>
        <taxon>Gunneridae</taxon>
        <taxon>Pentapetalae</taxon>
        <taxon>rosids</taxon>
        <taxon>malvids</taxon>
        <taxon>Malvales</taxon>
        <taxon>Malvaceae</taxon>
        <taxon>Byttnerioideae</taxon>
        <taxon>Theobroma</taxon>
    </lineage>
</organism>
<dbReference type="eggNOG" id="ENOG502QPIE">
    <property type="taxonomic scope" value="Eukaryota"/>
</dbReference>
<dbReference type="EMBL" id="CM001884">
    <property type="protein sequence ID" value="EOY25965.1"/>
    <property type="molecule type" value="Genomic_DNA"/>
</dbReference>
<evidence type="ECO:0000313" key="4">
    <source>
        <dbReference type="Proteomes" id="UP000026915"/>
    </source>
</evidence>
<dbReference type="Proteomes" id="UP000026915">
    <property type="component" value="Chromosome 6"/>
</dbReference>
<dbReference type="OMA" id="GFSAMKQ"/>
<dbReference type="PANTHER" id="PTHR31549:SF277">
    <property type="entry name" value="OS08G0167400 PROTEIN"/>
    <property type="match status" value="1"/>
</dbReference>
<keyword evidence="2" id="KW-0812">Transmembrane</keyword>
<feature type="region of interest" description="Disordered" evidence="1">
    <location>
        <begin position="260"/>
        <end position="282"/>
    </location>
</feature>
<keyword evidence="4" id="KW-1185">Reference proteome</keyword>
<dbReference type="AlphaFoldDB" id="A0A061G7W1"/>
<reference evidence="3 4" key="1">
    <citation type="journal article" date="2013" name="Genome Biol.">
        <title>The genome sequence of the most widely cultivated cacao type and its use to identify candidate genes regulating pod color.</title>
        <authorList>
            <person name="Motamayor J.C."/>
            <person name="Mockaitis K."/>
            <person name="Schmutz J."/>
            <person name="Haiminen N."/>
            <person name="Iii D.L."/>
            <person name="Cornejo O."/>
            <person name="Findley S.D."/>
            <person name="Zheng P."/>
            <person name="Utro F."/>
            <person name="Royaert S."/>
            <person name="Saski C."/>
            <person name="Jenkins J."/>
            <person name="Podicheti R."/>
            <person name="Zhao M."/>
            <person name="Scheffler B.E."/>
            <person name="Stack J.C."/>
            <person name="Feltus F.A."/>
            <person name="Mustiga G.M."/>
            <person name="Amores F."/>
            <person name="Phillips W."/>
            <person name="Marelli J.P."/>
            <person name="May G.D."/>
            <person name="Shapiro H."/>
            <person name="Ma J."/>
            <person name="Bustamante C.D."/>
            <person name="Schnell R.J."/>
            <person name="Main D."/>
            <person name="Gilbert D."/>
            <person name="Parida L."/>
            <person name="Kuhn D.N."/>
        </authorList>
    </citation>
    <scope>NUCLEOTIDE SEQUENCE [LARGE SCALE GENOMIC DNA]</scope>
    <source>
        <strain evidence="4">cv. Matina 1-6</strain>
    </source>
</reference>